<dbReference type="Pfam" id="PF08281">
    <property type="entry name" value="Sigma70_r4_2"/>
    <property type="match status" value="1"/>
</dbReference>
<feature type="domain" description="RNA polymerase sigma-70 region 2" evidence="5">
    <location>
        <begin position="24"/>
        <end position="90"/>
    </location>
</feature>
<keyword evidence="8" id="KW-1185">Reference proteome</keyword>
<dbReference type="NCBIfam" id="TIGR02937">
    <property type="entry name" value="sigma70-ECF"/>
    <property type="match status" value="1"/>
</dbReference>
<evidence type="ECO:0000259" key="5">
    <source>
        <dbReference type="Pfam" id="PF04542"/>
    </source>
</evidence>
<dbReference type="GO" id="GO:0003677">
    <property type="term" value="F:DNA binding"/>
    <property type="evidence" value="ECO:0007669"/>
    <property type="project" value="InterPro"/>
</dbReference>
<dbReference type="EMBL" id="CP000284">
    <property type="protein sequence ID" value="ABE50944.1"/>
    <property type="molecule type" value="Genomic_DNA"/>
</dbReference>
<dbReference type="STRING" id="265072.Mfla_2681"/>
<dbReference type="NCBIfam" id="NF009180">
    <property type="entry name" value="PRK12528.1"/>
    <property type="match status" value="1"/>
</dbReference>
<evidence type="ECO:0000256" key="2">
    <source>
        <dbReference type="ARBA" id="ARBA00023015"/>
    </source>
</evidence>
<evidence type="ECO:0000256" key="4">
    <source>
        <dbReference type="ARBA" id="ARBA00023163"/>
    </source>
</evidence>
<dbReference type="RefSeq" id="WP_011480897.1">
    <property type="nucleotide sequence ID" value="NC_007947.1"/>
</dbReference>
<dbReference type="Gene3D" id="1.10.10.10">
    <property type="entry name" value="Winged helix-like DNA-binding domain superfamily/Winged helix DNA-binding domain"/>
    <property type="match status" value="1"/>
</dbReference>
<dbReference type="InterPro" id="IPR007627">
    <property type="entry name" value="RNA_pol_sigma70_r2"/>
</dbReference>
<dbReference type="SUPFAM" id="SSF88946">
    <property type="entry name" value="Sigma2 domain of RNA polymerase sigma factors"/>
    <property type="match status" value="1"/>
</dbReference>
<protein>
    <submittedName>
        <fullName evidence="7">Sigma-24 (FecI-like)</fullName>
    </submittedName>
</protein>
<dbReference type="AlphaFoldDB" id="Q1GXU3"/>
<dbReference type="CDD" id="cd06171">
    <property type="entry name" value="Sigma70_r4"/>
    <property type="match status" value="1"/>
</dbReference>
<accession>Q1GXU3</accession>
<organism evidence="7 8">
    <name type="scientific">Methylobacillus flagellatus (strain ATCC 51484 / DSM 6875 / VKM B-1610 / KT)</name>
    <dbReference type="NCBI Taxonomy" id="265072"/>
    <lineage>
        <taxon>Bacteria</taxon>
        <taxon>Pseudomonadati</taxon>
        <taxon>Pseudomonadota</taxon>
        <taxon>Betaproteobacteria</taxon>
        <taxon>Nitrosomonadales</taxon>
        <taxon>Methylophilaceae</taxon>
        <taxon>Methylobacillus</taxon>
    </lineage>
</organism>
<comment type="similarity">
    <text evidence="1">Belongs to the sigma-70 factor family. ECF subfamily.</text>
</comment>
<dbReference type="PANTHER" id="PTHR43133:SF63">
    <property type="entry name" value="RNA POLYMERASE SIGMA FACTOR FECI-RELATED"/>
    <property type="match status" value="1"/>
</dbReference>
<dbReference type="GO" id="GO:0006352">
    <property type="term" value="P:DNA-templated transcription initiation"/>
    <property type="evidence" value="ECO:0007669"/>
    <property type="project" value="InterPro"/>
</dbReference>
<dbReference type="InterPro" id="IPR039425">
    <property type="entry name" value="RNA_pol_sigma-70-like"/>
</dbReference>
<dbReference type="InterPro" id="IPR014284">
    <property type="entry name" value="RNA_pol_sigma-70_dom"/>
</dbReference>
<reference evidence="7 8" key="1">
    <citation type="submission" date="2006-03" db="EMBL/GenBank/DDBJ databases">
        <title>Complete sequence of Methylobacillus flagellatus KT.</title>
        <authorList>
            <consortium name="US DOE Joint Genome Institute"/>
            <person name="Copeland A."/>
            <person name="Lucas S."/>
            <person name="Lapidus A."/>
            <person name="Barry K."/>
            <person name="Detter J.C."/>
            <person name="Glavina del Rio T."/>
            <person name="Hammon N."/>
            <person name="Israni S."/>
            <person name="Dalin E."/>
            <person name="Tice H."/>
            <person name="Pitluck S."/>
            <person name="Brettin T."/>
            <person name="Bruce D."/>
            <person name="Han C."/>
            <person name="Tapia R."/>
            <person name="Saunders E."/>
            <person name="Gilna P."/>
            <person name="Schmutz J."/>
            <person name="Larimer F."/>
            <person name="Land M."/>
            <person name="Kyrpides N."/>
            <person name="Anderson I."/>
            <person name="Richardson P."/>
        </authorList>
    </citation>
    <scope>NUCLEOTIDE SEQUENCE [LARGE SCALE GENOMIC DNA]</scope>
    <source>
        <strain evidence="8">KT / ATCC 51484 / DSM 6875</strain>
    </source>
</reference>
<evidence type="ECO:0000313" key="7">
    <source>
        <dbReference type="EMBL" id="ABE50944.1"/>
    </source>
</evidence>
<dbReference type="SUPFAM" id="SSF88659">
    <property type="entry name" value="Sigma3 and sigma4 domains of RNA polymerase sigma factors"/>
    <property type="match status" value="1"/>
</dbReference>
<dbReference type="InterPro" id="IPR036388">
    <property type="entry name" value="WH-like_DNA-bd_sf"/>
</dbReference>
<dbReference type="InterPro" id="IPR013324">
    <property type="entry name" value="RNA_pol_sigma_r3/r4-like"/>
</dbReference>
<sequence length="179" mass="20493">MLTVQIHIQDECKTEMTICHVEQLYSHHRGWLHNWLRGKLGCSEQAADLVQDTFIRVMAARSNIANLDQPRAYLSSIARNLVIDHWRRKELEQAYLAAISLLPEQEVPSPEQSLLVFEALEQVDKVLQSLPPATRQVFLLSQLDGMTYAAIAEQLDCSVPTIKRHMHKAFFACMQVELL</sequence>
<evidence type="ECO:0000313" key="8">
    <source>
        <dbReference type="Proteomes" id="UP000002440"/>
    </source>
</evidence>
<name>Q1GXU3_METFK</name>
<keyword evidence="2" id="KW-0805">Transcription regulation</keyword>
<dbReference type="PANTHER" id="PTHR43133">
    <property type="entry name" value="RNA POLYMERASE ECF-TYPE SIGMA FACTO"/>
    <property type="match status" value="1"/>
</dbReference>
<dbReference type="eggNOG" id="COG1595">
    <property type="taxonomic scope" value="Bacteria"/>
</dbReference>
<dbReference type="Pfam" id="PF04542">
    <property type="entry name" value="Sigma70_r2"/>
    <property type="match status" value="1"/>
</dbReference>
<proteinExistence type="inferred from homology"/>
<evidence type="ECO:0000256" key="1">
    <source>
        <dbReference type="ARBA" id="ARBA00010641"/>
    </source>
</evidence>
<dbReference type="FunFam" id="1.10.1740.10:FF:000009">
    <property type="entry name" value="RNA polymerase sigma factor"/>
    <property type="match status" value="1"/>
</dbReference>
<dbReference type="InterPro" id="IPR013325">
    <property type="entry name" value="RNA_pol_sigma_r2"/>
</dbReference>
<feature type="domain" description="RNA polymerase sigma factor 70 region 4 type 2" evidence="6">
    <location>
        <begin position="121"/>
        <end position="169"/>
    </location>
</feature>
<dbReference type="GO" id="GO:0016987">
    <property type="term" value="F:sigma factor activity"/>
    <property type="evidence" value="ECO:0007669"/>
    <property type="project" value="UniProtKB-KW"/>
</dbReference>
<dbReference type="KEGG" id="mfa:Mfla_2681"/>
<dbReference type="HOGENOM" id="CLU_047691_12_1_4"/>
<evidence type="ECO:0000259" key="6">
    <source>
        <dbReference type="Pfam" id="PF08281"/>
    </source>
</evidence>
<gene>
    <name evidence="7" type="ordered locus">Mfla_2681</name>
</gene>
<keyword evidence="4" id="KW-0804">Transcription</keyword>
<keyword evidence="3" id="KW-0731">Sigma factor</keyword>
<evidence type="ECO:0000256" key="3">
    <source>
        <dbReference type="ARBA" id="ARBA00023082"/>
    </source>
</evidence>
<dbReference type="InterPro" id="IPR013249">
    <property type="entry name" value="RNA_pol_sigma70_r4_t2"/>
</dbReference>
<dbReference type="Proteomes" id="UP000002440">
    <property type="component" value="Chromosome"/>
</dbReference>
<dbReference type="Gene3D" id="1.10.1740.10">
    <property type="match status" value="1"/>
</dbReference>